<dbReference type="Pfam" id="PF07974">
    <property type="entry name" value="EGF_2"/>
    <property type="match status" value="1"/>
</dbReference>
<dbReference type="GO" id="GO:0005737">
    <property type="term" value="C:cytoplasm"/>
    <property type="evidence" value="ECO:0007669"/>
    <property type="project" value="TreeGrafter"/>
</dbReference>
<evidence type="ECO:0000256" key="1">
    <source>
        <dbReference type="ARBA" id="ARBA00005860"/>
    </source>
</evidence>
<dbReference type="InterPro" id="IPR013111">
    <property type="entry name" value="EGF_extracell"/>
</dbReference>
<dbReference type="PROSITE" id="PS01186">
    <property type="entry name" value="EGF_2"/>
    <property type="match status" value="1"/>
</dbReference>
<dbReference type="InterPro" id="IPR000742">
    <property type="entry name" value="EGF"/>
</dbReference>
<keyword evidence="3 9" id="KW-0479">Metal-binding</keyword>
<evidence type="ECO:0000256" key="6">
    <source>
        <dbReference type="ARBA" id="ARBA00023049"/>
    </source>
</evidence>
<evidence type="ECO:0000256" key="5">
    <source>
        <dbReference type="ARBA" id="ARBA00022833"/>
    </source>
</evidence>
<dbReference type="PANTHER" id="PTHR10942:SF0">
    <property type="entry name" value="LEISHMANOLYSIN-LIKE PEPTIDASE"/>
    <property type="match status" value="1"/>
</dbReference>
<comment type="caution">
    <text evidence="10">Lacks conserved residue(s) required for the propagation of feature annotation.</text>
</comment>
<sequence>MEVSINKCSSCSVPRFDTKLRFILVVFEGFSSPALFAYWESEGKKKEILGFTINAESHDHQSQQQSAERGSENIISHSCIHDQIIEERKRPGRKVYSVTPQIYGQSGITKPLHRKGRALLGISESSLQQKDVKQPIRIFLNYDAVGHSPERDCLKVGDIVKLGEPPVASLPGTACNPYGDPPLYGDCWYNCTVDDISGKDKKHRLRKALGQTSDWFRRALAVEPVKGNLQLSGYSACGQDGGVQLPRGYVEEGVADADLVLLVTTRPTTGNTLAWAVACERDQWGRAIAGHVNVAPRHLTAEAETLLSATLVHEVMHVLGFDPHAFAHFRDDRKRRRSQVTEQLMDENLGRMVTRVVLPRVVMHSRNHYGAFSENLTGLELEDGGGRGTSGSHWEKRLLMNEIMTGSVDTRSVISKMTLALLEDSGWYQANYSMADRLDWGRNQGTDFVTFPCNLWKGAYHCNATQLSGCTYNREAEGYCPIVSYTGDLPQWARYFPQANKGGQSSLADYCTYFVAYSDGSCTDTNSARAPDKMLGEVRGSSSRGSLTQGNGCYQHRCVNNSLEVCTGALLCSIPPCMSCCSLIYASVKSIQLSMEACMCNVAVDDIWKVCPEAGGSVQFPGFNGELICPAYQELCSTVSVSVPGQCPSSCNFNGDCVDGRCHCFIGFHGHDCSQRSCPGNCNGQGKCLSNGICQCENGYTGIDCSTAVCDEQCSLHGGVCDNGVCEFRCSDYAGYTCQNSSTLLSSLSVCKNVLESDMSGQHCAPSESSTLQQVEEVVVMPNYHRLFPGGARKLFNIFGCGYCDEAAKRLACWISIQKCDKDGDNRLRVCHSACQSYNLACGASLDCSDQTLFSSEEEGDVQCTGSGEMKVSLFNRLRSSLFSTSAGGMSVKYRQL</sequence>
<feature type="domain" description="EGF-like" evidence="11">
    <location>
        <begin position="674"/>
        <end position="706"/>
    </location>
</feature>
<dbReference type="Gene3D" id="2.10.25.10">
    <property type="entry name" value="Laminin"/>
    <property type="match status" value="2"/>
</dbReference>
<feature type="disulfide bond" evidence="10">
    <location>
        <begin position="678"/>
        <end position="688"/>
    </location>
</feature>
<name>A0A835N755_9ROSI</name>
<dbReference type="InterPro" id="IPR001577">
    <property type="entry name" value="Peptidase_M8"/>
</dbReference>
<evidence type="ECO:0000256" key="10">
    <source>
        <dbReference type="PROSITE-ProRule" id="PRU00076"/>
    </source>
</evidence>
<feature type="binding site" evidence="9">
    <location>
        <position position="313"/>
    </location>
    <ligand>
        <name>Zn(2+)</name>
        <dbReference type="ChEBI" id="CHEBI:29105"/>
        <note>catalytic</note>
    </ligand>
</feature>
<reference evidence="12 13" key="1">
    <citation type="submission" date="2020-10" db="EMBL/GenBank/DDBJ databases">
        <title>Plant Genome Project.</title>
        <authorList>
            <person name="Zhang R.-G."/>
        </authorList>
    </citation>
    <scope>NUCLEOTIDE SEQUENCE [LARGE SCALE GENOMIC DNA]</scope>
    <source>
        <strain evidence="12">FAFU-HL-1</strain>
        <tissue evidence="12">Leaf</tissue>
    </source>
</reference>
<evidence type="ECO:0000313" key="12">
    <source>
        <dbReference type="EMBL" id="KAF9687621.1"/>
    </source>
</evidence>
<keyword evidence="2" id="KW-0645">Protease</keyword>
<keyword evidence="4" id="KW-0378">Hydrolase</keyword>
<comment type="caution">
    <text evidence="12">The sequence shown here is derived from an EMBL/GenBank/DDBJ whole genome shotgun (WGS) entry which is preliminary data.</text>
</comment>
<keyword evidence="5 9" id="KW-0862">Zinc</keyword>
<dbReference type="PANTHER" id="PTHR10942">
    <property type="entry name" value="LEISHMANOLYSIN-LIKE PEPTIDASE"/>
    <property type="match status" value="1"/>
</dbReference>
<dbReference type="Gene3D" id="3.10.170.20">
    <property type="match status" value="1"/>
</dbReference>
<evidence type="ECO:0000256" key="4">
    <source>
        <dbReference type="ARBA" id="ARBA00022801"/>
    </source>
</evidence>
<evidence type="ECO:0000256" key="8">
    <source>
        <dbReference type="PIRSR" id="PIRSR601577-1"/>
    </source>
</evidence>
<dbReference type="OrthoDB" id="527990at2759"/>
<evidence type="ECO:0000313" key="13">
    <source>
        <dbReference type="Proteomes" id="UP000657918"/>
    </source>
</evidence>
<dbReference type="Gene3D" id="3.90.132.10">
    <property type="entry name" value="Leishmanolysin , domain 2"/>
    <property type="match status" value="1"/>
</dbReference>
<evidence type="ECO:0000256" key="2">
    <source>
        <dbReference type="ARBA" id="ARBA00022670"/>
    </source>
</evidence>
<evidence type="ECO:0000256" key="9">
    <source>
        <dbReference type="PIRSR" id="PIRSR601577-2"/>
    </source>
</evidence>
<evidence type="ECO:0000259" key="11">
    <source>
        <dbReference type="PROSITE" id="PS50026"/>
    </source>
</evidence>
<dbReference type="AlphaFoldDB" id="A0A835N755"/>
<accession>A0A835N755</accession>
<keyword evidence="13" id="KW-1185">Reference proteome</keyword>
<evidence type="ECO:0000256" key="3">
    <source>
        <dbReference type="ARBA" id="ARBA00022723"/>
    </source>
</evidence>
<dbReference type="PRINTS" id="PR00782">
    <property type="entry name" value="LSHMANOLYSIN"/>
</dbReference>
<evidence type="ECO:0000256" key="7">
    <source>
        <dbReference type="ARBA" id="ARBA00023157"/>
    </source>
</evidence>
<keyword evidence="6 9" id="KW-0482">Metalloprotease</keyword>
<feature type="active site" evidence="8">
    <location>
        <position position="314"/>
    </location>
</feature>
<gene>
    <name evidence="12" type="ORF">SADUNF_Sadunf02G0112300</name>
</gene>
<dbReference type="FunFam" id="2.10.55.10:FF:000002">
    <property type="entry name" value="leishmanolysin-like peptidase isoform X2"/>
    <property type="match status" value="1"/>
</dbReference>
<dbReference type="EMBL" id="JADGMS010000002">
    <property type="protein sequence ID" value="KAF9687621.1"/>
    <property type="molecule type" value="Genomic_DNA"/>
</dbReference>
<feature type="binding site" evidence="9">
    <location>
        <position position="317"/>
    </location>
    <ligand>
        <name>Zn(2+)</name>
        <dbReference type="ChEBI" id="CHEBI:29105"/>
        <note>catalytic</note>
    </ligand>
</feature>
<comment type="cofactor">
    <cofactor evidence="9">
        <name>Zn(2+)</name>
        <dbReference type="ChEBI" id="CHEBI:29105"/>
    </cofactor>
    <text evidence="9">Binds 1 zinc ion per subunit.</text>
</comment>
<dbReference type="FunFam" id="3.90.132.10:FF:000001">
    <property type="entry name" value="leishmanolysin-like peptidase isoform X2"/>
    <property type="match status" value="1"/>
</dbReference>
<feature type="binding site" evidence="9">
    <location>
        <position position="393"/>
    </location>
    <ligand>
        <name>Zn(2+)</name>
        <dbReference type="ChEBI" id="CHEBI:29105"/>
        <note>catalytic</note>
    </ligand>
</feature>
<protein>
    <recommendedName>
        <fullName evidence="11">EGF-like domain-containing protein</fullName>
    </recommendedName>
</protein>
<comment type="similarity">
    <text evidence="1">Belongs to the peptidase M8 family.</text>
</comment>
<dbReference type="GO" id="GO:0046872">
    <property type="term" value="F:metal ion binding"/>
    <property type="evidence" value="ECO:0007669"/>
    <property type="project" value="UniProtKB-KW"/>
</dbReference>
<dbReference type="PROSITE" id="PS00022">
    <property type="entry name" value="EGF_1"/>
    <property type="match status" value="1"/>
</dbReference>
<dbReference type="PROSITE" id="PS50026">
    <property type="entry name" value="EGF_3"/>
    <property type="match status" value="1"/>
</dbReference>
<dbReference type="Pfam" id="PF01457">
    <property type="entry name" value="Peptidase_M8"/>
    <property type="match status" value="1"/>
</dbReference>
<dbReference type="GO" id="GO:0004222">
    <property type="term" value="F:metalloendopeptidase activity"/>
    <property type="evidence" value="ECO:0007669"/>
    <property type="project" value="InterPro"/>
</dbReference>
<feature type="disulfide bond" evidence="10">
    <location>
        <begin position="696"/>
        <end position="705"/>
    </location>
</feature>
<keyword evidence="10" id="KW-0245">EGF-like domain</keyword>
<dbReference type="SUPFAM" id="SSF55486">
    <property type="entry name" value="Metalloproteases ('zincins'), catalytic domain"/>
    <property type="match status" value="1"/>
</dbReference>
<dbReference type="GO" id="GO:0016020">
    <property type="term" value="C:membrane"/>
    <property type="evidence" value="ECO:0007669"/>
    <property type="project" value="InterPro"/>
</dbReference>
<organism evidence="12 13">
    <name type="scientific">Salix dunnii</name>
    <dbReference type="NCBI Taxonomy" id="1413687"/>
    <lineage>
        <taxon>Eukaryota</taxon>
        <taxon>Viridiplantae</taxon>
        <taxon>Streptophyta</taxon>
        <taxon>Embryophyta</taxon>
        <taxon>Tracheophyta</taxon>
        <taxon>Spermatophyta</taxon>
        <taxon>Magnoliopsida</taxon>
        <taxon>eudicotyledons</taxon>
        <taxon>Gunneridae</taxon>
        <taxon>Pentapetalae</taxon>
        <taxon>rosids</taxon>
        <taxon>fabids</taxon>
        <taxon>Malpighiales</taxon>
        <taxon>Salicaceae</taxon>
        <taxon>Saliceae</taxon>
        <taxon>Salix</taxon>
    </lineage>
</organism>
<dbReference type="GO" id="GO:0006508">
    <property type="term" value="P:proteolysis"/>
    <property type="evidence" value="ECO:0007669"/>
    <property type="project" value="UniProtKB-KW"/>
</dbReference>
<dbReference type="GO" id="GO:0007155">
    <property type="term" value="P:cell adhesion"/>
    <property type="evidence" value="ECO:0007669"/>
    <property type="project" value="InterPro"/>
</dbReference>
<dbReference type="Proteomes" id="UP000657918">
    <property type="component" value="Unassembled WGS sequence"/>
</dbReference>
<keyword evidence="7 10" id="KW-1015">Disulfide bond</keyword>
<dbReference type="FunFam" id="3.10.170.20:FF:000001">
    <property type="entry name" value="Peptidase M8, leishmanolysin"/>
    <property type="match status" value="1"/>
</dbReference>
<dbReference type="Gene3D" id="2.10.55.10">
    <property type="entry name" value="Leishmanolysin domain 3"/>
    <property type="match status" value="1"/>
</dbReference>
<proteinExistence type="inferred from homology"/>